<dbReference type="OMA" id="GKQMRPM"/>
<dbReference type="PANTHER" id="PTHR12001">
    <property type="entry name" value="GERANYLGERANYL PYROPHOSPHATE SYNTHASE"/>
    <property type="match status" value="1"/>
</dbReference>
<dbReference type="EMBL" id="LXFE01000168">
    <property type="protein sequence ID" value="OLL26530.1"/>
    <property type="molecule type" value="Genomic_DNA"/>
</dbReference>
<comment type="cofactor">
    <cofactor evidence="1">
        <name>Mg(2+)</name>
        <dbReference type="ChEBI" id="CHEBI:18420"/>
    </cofactor>
</comment>
<comment type="similarity">
    <text evidence="2 7">Belongs to the FPP/GGPP synthase family.</text>
</comment>
<dbReference type="GO" id="GO:0032478">
    <property type="term" value="C:heterotetrameric polyprenyl diphosphate synthase complex"/>
    <property type="evidence" value="ECO:0007669"/>
    <property type="project" value="EnsemblFungi"/>
</dbReference>
<reference evidence="8 9" key="1">
    <citation type="submission" date="2016-04" db="EMBL/GenBank/DDBJ databases">
        <title>Evolutionary innovation and constraint leading to complex multicellularity in the Ascomycota.</title>
        <authorList>
            <person name="Cisse O."/>
            <person name="Nguyen A."/>
            <person name="Hewitt D.A."/>
            <person name="Jedd G."/>
            <person name="Stajich J.E."/>
        </authorList>
    </citation>
    <scope>NUCLEOTIDE SEQUENCE [LARGE SCALE GENOMIC DNA]</scope>
    <source>
        <strain evidence="8 9">DAH-3</strain>
    </source>
</reference>
<dbReference type="GO" id="GO:0097269">
    <property type="term" value="F:all-trans-decaprenyl-diphosphate synthase activity"/>
    <property type="evidence" value="ECO:0007669"/>
    <property type="project" value="EnsemblFungi"/>
</dbReference>
<keyword evidence="4" id="KW-0479">Metal-binding</keyword>
<gene>
    <name evidence="8" type="ORF">NEOLI_001347</name>
</gene>
<dbReference type="InterPro" id="IPR008949">
    <property type="entry name" value="Isoprenoid_synthase_dom_sf"/>
</dbReference>
<dbReference type="GO" id="GO:0046872">
    <property type="term" value="F:metal ion binding"/>
    <property type="evidence" value="ECO:0007669"/>
    <property type="project" value="UniProtKB-KW"/>
</dbReference>
<name>A0A1U7LV32_NEOID</name>
<evidence type="ECO:0000256" key="6">
    <source>
        <dbReference type="ARBA" id="ARBA00023229"/>
    </source>
</evidence>
<accession>A0A1U7LV32</accession>
<comment type="caution">
    <text evidence="8">The sequence shown here is derived from an EMBL/GenBank/DDBJ whole genome shotgun (WGS) entry which is preliminary data.</text>
</comment>
<evidence type="ECO:0000256" key="1">
    <source>
        <dbReference type="ARBA" id="ARBA00001946"/>
    </source>
</evidence>
<dbReference type="OrthoDB" id="9927103at2759"/>
<keyword evidence="6" id="KW-0414">Isoprene biosynthesis</keyword>
<evidence type="ECO:0000313" key="9">
    <source>
        <dbReference type="Proteomes" id="UP000186594"/>
    </source>
</evidence>
<keyword evidence="5" id="KW-0460">Magnesium</keyword>
<evidence type="ECO:0000256" key="2">
    <source>
        <dbReference type="ARBA" id="ARBA00006706"/>
    </source>
</evidence>
<dbReference type="GO" id="GO:0000010">
    <property type="term" value="F:heptaprenyl diphosphate synthase activity"/>
    <property type="evidence" value="ECO:0007669"/>
    <property type="project" value="EnsemblFungi"/>
</dbReference>
<dbReference type="CDD" id="cd00685">
    <property type="entry name" value="Trans_IPPS_HT"/>
    <property type="match status" value="1"/>
</dbReference>
<keyword evidence="9" id="KW-1185">Reference proteome</keyword>
<keyword evidence="3 7" id="KW-0808">Transferase</keyword>
<sequence>MTVRLSRYTMFIRSCSSAVMSSSPVIVTKTASNPFNLVHADLRHLESTISLLLQSTVPKLSQISNYYINNSGKRIRPTILLLLSKATSKSHLVSPSQRKLGEITEMIHAASLLHDDVIDNSSTRRNIPSTPTAFGNKMSILAGDYLLAQACILLASLNNTDVVKIMSTVIANLVEGEILQLSSRTTDFSIYLEKTYLKTASLISLASKAAMIVDSRSEEVIHAAEEFGKNLGIAFQLIDDMLDFSNFDLGKPSNADLKLGLATAPALFAYEEFPELGPLISRGFGEPGDVELATNLVLTSQGISKTKELARKYIDRAKIAISSFEGSPAKDGLDEICELVLNREK</sequence>
<dbReference type="PROSITE" id="PS00444">
    <property type="entry name" value="POLYPRENYL_SYNTHASE_2"/>
    <property type="match status" value="1"/>
</dbReference>
<dbReference type="GO" id="GO:0006744">
    <property type="term" value="P:ubiquinone biosynthetic process"/>
    <property type="evidence" value="ECO:0007669"/>
    <property type="project" value="EnsemblFungi"/>
</dbReference>
<dbReference type="STRING" id="1198029.A0A1U7LV32"/>
<dbReference type="SFLD" id="SFLDS00005">
    <property type="entry name" value="Isoprenoid_Synthase_Type_I"/>
    <property type="match status" value="1"/>
</dbReference>
<dbReference type="SUPFAM" id="SSF48576">
    <property type="entry name" value="Terpenoid synthases"/>
    <property type="match status" value="1"/>
</dbReference>
<evidence type="ECO:0000256" key="3">
    <source>
        <dbReference type="ARBA" id="ARBA00022679"/>
    </source>
</evidence>
<dbReference type="Pfam" id="PF00348">
    <property type="entry name" value="polyprenyl_synt"/>
    <property type="match status" value="1"/>
</dbReference>
<evidence type="ECO:0000256" key="7">
    <source>
        <dbReference type="RuleBase" id="RU004466"/>
    </source>
</evidence>
<dbReference type="GO" id="GO:0031314">
    <property type="term" value="C:extrinsic component of mitochondrial inner membrane"/>
    <property type="evidence" value="ECO:0007669"/>
    <property type="project" value="EnsemblFungi"/>
</dbReference>
<organism evidence="8 9">
    <name type="scientific">Neolecta irregularis (strain DAH-3)</name>
    <dbReference type="NCBI Taxonomy" id="1198029"/>
    <lineage>
        <taxon>Eukaryota</taxon>
        <taxon>Fungi</taxon>
        <taxon>Dikarya</taxon>
        <taxon>Ascomycota</taxon>
        <taxon>Taphrinomycotina</taxon>
        <taxon>Neolectales</taxon>
        <taxon>Neolectaceae</taxon>
        <taxon>Neolecta</taxon>
    </lineage>
</organism>
<dbReference type="InterPro" id="IPR000092">
    <property type="entry name" value="Polyprenyl_synt"/>
</dbReference>
<dbReference type="InterPro" id="IPR033749">
    <property type="entry name" value="Polyprenyl_synt_CS"/>
</dbReference>
<proteinExistence type="inferred from homology"/>
<dbReference type="Gene3D" id="1.10.600.10">
    <property type="entry name" value="Farnesyl Diphosphate Synthase"/>
    <property type="match status" value="1"/>
</dbReference>
<dbReference type="AlphaFoldDB" id="A0A1U7LV32"/>
<evidence type="ECO:0000256" key="5">
    <source>
        <dbReference type="ARBA" id="ARBA00022842"/>
    </source>
</evidence>
<dbReference type="Proteomes" id="UP000186594">
    <property type="component" value="Unassembled WGS sequence"/>
</dbReference>
<dbReference type="GO" id="GO:0010142">
    <property type="term" value="P:farnesyl diphosphate biosynthetic process, mevalonate pathway"/>
    <property type="evidence" value="ECO:0007669"/>
    <property type="project" value="EnsemblFungi"/>
</dbReference>
<evidence type="ECO:0000256" key="4">
    <source>
        <dbReference type="ARBA" id="ARBA00022723"/>
    </source>
</evidence>
<evidence type="ECO:0000313" key="8">
    <source>
        <dbReference type="EMBL" id="OLL26530.1"/>
    </source>
</evidence>
<dbReference type="PANTHER" id="PTHR12001:SF69">
    <property type="entry name" value="ALL TRANS-POLYPRENYL-DIPHOSPHATE SYNTHASE PDSS1"/>
    <property type="match status" value="1"/>
</dbReference>
<protein>
    <submittedName>
        <fullName evidence="8">Putative hexaprenyl pyrophosphate synthase, mitochondrial</fullName>
    </submittedName>
</protein>